<evidence type="ECO:0000256" key="3">
    <source>
        <dbReference type="ARBA" id="ARBA00022801"/>
    </source>
</evidence>
<evidence type="ECO:0000256" key="7">
    <source>
        <dbReference type="ARBA" id="ARBA00023274"/>
    </source>
</evidence>
<dbReference type="Gene3D" id="1.10.260.30">
    <property type="entry name" value="Signal recognition particle, SRP54 subunit, M-domain"/>
    <property type="match status" value="1"/>
</dbReference>
<dbReference type="GO" id="GO:0005525">
    <property type="term" value="F:GTP binding"/>
    <property type="evidence" value="ECO:0007669"/>
    <property type="project" value="UniProtKB-UniRule"/>
</dbReference>
<keyword evidence="4 9" id="KW-0694">RNA-binding</keyword>
<dbReference type="CDD" id="cd18539">
    <property type="entry name" value="SRP_G"/>
    <property type="match status" value="1"/>
</dbReference>
<feature type="domain" description="SRP54-type proteins GTP-binding" evidence="10">
    <location>
        <begin position="267"/>
        <end position="280"/>
    </location>
</feature>
<dbReference type="RefSeq" id="WP_015425298.1">
    <property type="nucleotide sequence ID" value="NC_020449.1"/>
</dbReference>
<dbReference type="SUPFAM" id="SSF47446">
    <property type="entry name" value="Signal peptide-binding domain"/>
    <property type="match status" value="1"/>
</dbReference>
<dbReference type="SMART" id="SM00382">
    <property type="entry name" value="AAA"/>
    <property type="match status" value="1"/>
</dbReference>
<proteinExistence type="inferred from homology"/>
<keyword evidence="12" id="KW-1185">Reference proteome</keyword>
<evidence type="ECO:0000256" key="9">
    <source>
        <dbReference type="HAMAP-Rule" id="MF_00306"/>
    </source>
</evidence>
<comment type="subcellular location">
    <subcellularLocation>
        <location evidence="9">Cytoplasm</location>
    </subcellularLocation>
    <text evidence="9">The SRP-RNC complex is targeted to the cytoplasmic membrane.</text>
</comment>
<dbReference type="Proteomes" id="UP000002019">
    <property type="component" value="Chromosome"/>
</dbReference>
<dbReference type="Gene3D" id="1.20.120.140">
    <property type="entry name" value="Signal recognition particle SRP54, nucleotide-binding domain"/>
    <property type="match status" value="1"/>
</dbReference>
<keyword evidence="3 9" id="KW-0378">Hydrolase</keyword>
<reference evidence="11 12" key="1">
    <citation type="journal article" date="2008" name="J. Bacteriol.">
        <title>'Candidatus Cloacamonas acidaminovorans': genome sequence reconstruction provides a first glimpse of a new bacterial division.</title>
        <authorList>
            <person name="Pelletier E."/>
            <person name="Kreimeyer A."/>
            <person name="Bocs S."/>
            <person name="Rouy Z."/>
            <person name="Gyapay G."/>
            <person name="Chouari R."/>
            <person name="Riviere D."/>
            <person name="Ganesan A."/>
            <person name="Daegelen P."/>
            <person name="Sghir A."/>
            <person name="Cohen G.N."/>
            <person name="Medigue C."/>
            <person name="Weissenbach J."/>
            <person name="Le Paslier D."/>
        </authorList>
    </citation>
    <scope>NUCLEOTIDE SEQUENCE [LARGE SCALE GENOMIC DNA]</scope>
    <source>
        <strain evidence="12">Evry</strain>
    </source>
</reference>
<dbReference type="GO" id="GO:0006614">
    <property type="term" value="P:SRP-dependent cotranslational protein targeting to membrane"/>
    <property type="evidence" value="ECO:0007669"/>
    <property type="project" value="InterPro"/>
</dbReference>
<keyword evidence="2 9" id="KW-0547">Nucleotide-binding</keyword>
<dbReference type="SMART" id="SM00963">
    <property type="entry name" value="SRP54_N"/>
    <property type="match status" value="1"/>
</dbReference>
<evidence type="ECO:0000256" key="4">
    <source>
        <dbReference type="ARBA" id="ARBA00022884"/>
    </source>
</evidence>
<protein>
    <recommendedName>
        <fullName evidence="9">Signal recognition particle protein</fullName>
        <ecNumber evidence="9">3.6.5.4</ecNumber>
    </recommendedName>
    <alternativeName>
        <fullName evidence="9">Fifty-four homolog</fullName>
    </alternativeName>
</protein>
<evidence type="ECO:0000256" key="5">
    <source>
        <dbReference type="ARBA" id="ARBA00023134"/>
    </source>
</evidence>
<accession>B0VJR2</accession>
<dbReference type="InterPro" id="IPR013822">
    <property type="entry name" value="Signal_recog_particl_SRP54_hlx"/>
</dbReference>
<dbReference type="GO" id="GO:0008312">
    <property type="term" value="F:7S RNA binding"/>
    <property type="evidence" value="ECO:0007669"/>
    <property type="project" value="InterPro"/>
</dbReference>
<dbReference type="InterPro" id="IPR022941">
    <property type="entry name" value="SRP54"/>
</dbReference>
<dbReference type="GO" id="GO:0003924">
    <property type="term" value="F:GTPase activity"/>
    <property type="evidence" value="ECO:0007669"/>
    <property type="project" value="UniProtKB-UniRule"/>
</dbReference>
<dbReference type="EMBL" id="CU466930">
    <property type="protein sequence ID" value="CAO81440.1"/>
    <property type="molecule type" value="Genomic_DNA"/>
</dbReference>
<dbReference type="InterPro" id="IPR004125">
    <property type="entry name" value="Signal_recog_particle_SRP54_M"/>
</dbReference>
<comment type="domain">
    <text evidence="9">Composed of three domains: the N-terminal N domain, which is responsible for interactions with the ribosome, the central G domain, which binds GTP, and the C-terminal M domain, which binds the RNA and the signal sequence of the RNC.</text>
</comment>
<comment type="function">
    <text evidence="9">Involved in targeting and insertion of nascent membrane proteins into the cytoplasmic membrane. Binds to the hydrophobic signal sequence of the ribosome-nascent chain (RNC) as it emerges from the ribosomes. The SRP-RNC complex is then targeted to the cytoplasmic membrane where it interacts with the SRP receptor FtsY.</text>
</comment>
<name>B0VJR2_CLOAI</name>
<keyword evidence="5 9" id="KW-0342">GTP-binding</keyword>
<evidence type="ECO:0000256" key="8">
    <source>
        <dbReference type="ARBA" id="ARBA00048027"/>
    </source>
</evidence>
<keyword evidence="9" id="KW-0963">Cytoplasm</keyword>
<dbReference type="NCBIfam" id="TIGR00959">
    <property type="entry name" value="ffh"/>
    <property type="match status" value="1"/>
</dbReference>
<feature type="binding site" evidence="9">
    <location>
        <begin position="107"/>
        <end position="114"/>
    </location>
    <ligand>
        <name>GTP</name>
        <dbReference type="ChEBI" id="CHEBI:37565"/>
    </ligand>
</feature>
<comment type="catalytic activity">
    <reaction evidence="8 9">
        <text>GTP + H2O = GDP + phosphate + H(+)</text>
        <dbReference type="Rhea" id="RHEA:19669"/>
        <dbReference type="ChEBI" id="CHEBI:15377"/>
        <dbReference type="ChEBI" id="CHEBI:15378"/>
        <dbReference type="ChEBI" id="CHEBI:37565"/>
        <dbReference type="ChEBI" id="CHEBI:43474"/>
        <dbReference type="ChEBI" id="CHEBI:58189"/>
        <dbReference type="EC" id="3.6.5.4"/>
    </reaction>
</comment>
<evidence type="ECO:0000256" key="6">
    <source>
        <dbReference type="ARBA" id="ARBA00023135"/>
    </source>
</evidence>
<dbReference type="SUPFAM" id="SSF52540">
    <property type="entry name" value="P-loop containing nucleoside triphosphate hydrolases"/>
    <property type="match status" value="1"/>
</dbReference>
<dbReference type="Gene3D" id="3.40.50.300">
    <property type="entry name" value="P-loop containing nucleotide triphosphate hydrolases"/>
    <property type="match status" value="1"/>
</dbReference>
<evidence type="ECO:0000256" key="1">
    <source>
        <dbReference type="ARBA" id="ARBA00005450"/>
    </source>
</evidence>
<evidence type="ECO:0000313" key="12">
    <source>
        <dbReference type="Proteomes" id="UP000002019"/>
    </source>
</evidence>
<gene>
    <name evidence="9 11" type="primary">ffh</name>
    <name evidence="11" type="ordered locus">CLOAM1602</name>
</gene>
<dbReference type="Pfam" id="PF02881">
    <property type="entry name" value="SRP54_N"/>
    <property type="match status" value="1"/>
</dbReference>
<dbReference type="InterPro" id="IPR042101">
    <property type="entry name" value="SRP54_N_sf"/>
</dbReference>
<dbReference type="HAMAP" id="MF_00306">
    <property type="entry name" value="SRP54"/>
    <property type="match status" value="1"/>
</dbReference>
<dbReference type="EC" id="3.6.5.4" evidence="9"/>
<dbReference type="FunFam" id="3.40.50.300:FF:000022">
    <property type="entry name" value="Signal recognition particle 54 kDa subunit"/>
    <property type="match status" value="1"/>
</dbReference>
<dbReference type="InterPro" id="IPR027417">
    <property type="entry name" value="P-loop_NTPase"/>
</dbReference>
<keyword evidence="6 9" id="KW-0733">Signal recognition particle</keyword>
<dbReference type="HOGENOM" id="CLU_009301_6_0_0"/>
<evidence type="ECO:0000259" key="10">
    <source>
        <dbReference type="PROSITE" id="PS00300"/>
    </source>
</evidence>
<dbReference type="PROSITE" id="PS00300">
    <property type="entry name" value="SRP54"/>
    <property type="match status" value="1"/>
</dbReference>
<sequence>MFENLSERLDKIFRNLRGKGYLTEDNIKAGLREVRMALLEADVNFRIVKNFIAEVEKRALGVEVMKSLTPGQQVVKIVYEQLVNLMDTEGFQFKVFNNRLTKVMLVGLQGSGKTTACAKLAAFYRKKGIKPMLVACDVYRPAAVDQLKILGKQIGIPVVSEDTKNVLKIADSALSMADKEMVNLLIFDTAGRLHIDEPMMEEVARLKTHIKPDYIFFVADATTGQDAVTIAKEFYDKLAFDAVILTKLDGDARGGAALSIKAVTGKPVAFVGIGEKISDLEIFYPDRMASRILGMGDVLTLIEKAEEAIDMEAEEKLARKMLKNQFTLNDFLKQLQSIKKMGSLESIIRMIPGLGRKLPADLKIDDKALKHIEAIIQSMTEKEREHPEIINGSRRLRIAKGCGLSVTEVNRLLRQFEEMKKMLKKVNTPQGRKHIERMMGGNRPEI</sequence>
<dbReference type="Pfam" id="PF02978">
    <property type="entry name" value="SRP_SPB"/>
    <property type="match status" value="1"/>
</dbReference>
<dbReference type="SMART" id="SM00962">
    <property type="entry name" value="SRP54"/>
    <property type="match status" value="1"/>
</dbReference>
<organism evidence="11 12">
    <name type="scientific">Cloacimonas acidaminovorans (strain Evry)</name>
    <dbReference type="NCBI Taxonomy" id="459349"/>
    <lineage>
        <taxon>Bacteria</taxon>
        <taxon>Pseudomonadati</taxon>
        <taxon>Candidatus Cloacimonadota</taxon>
        <taxon>Candidatus Cloacimonadia</taxon>
        <taxon>Candidatus Cloacimonadales</taxon>
        <taxon>Candidatus Cloacimonadaceae</taxon>
        <taxon>Candidatus Cloacimonas</taxon>
    </lineage>
</organism>
<evidence type="ECO:0000256" key="2">
    <source>
        <dbReference type="ARBA" id="ARBA00022741"/>
    </source>
</evidence>
<dbReference type="InterPro" id="IPR000897">
    <property type="entry name" value="SRP54_GTPase_dom"/>
</dbReference>
<dbReference type="InterPro" id="IPR036891">
    <property type="entry name" value="Signal_recog_part_SRP54_M_sf"/>
</dbReference>
<dbReference type="Pfam" id="PF00448">
    <property type="entry name" value="SRP54"/>
    <property type="match status" value="1"/>
</dbReference>
<comment type="subunit">
    <text evidence="9">Part of the signal recognition particle protein translocation system, which is composed of SRP and FtsY.</text>
</comment>
<comment type="similarity">
    <text evidence="1 9">Belongs to the GTP-binding SRP family. SRP54 subfamily.</text>
</comment>
<evidence type="ECO:0000313" key="11">
    <source>
        <dbReference type="EMBL" id="CAO81440.1"/>
    </source>
</evidence>
<dbReference type="GO" id="GO:0048500">
    <property type="term" value="C:signal recognition particle"/>
    <property type="evidence" value="ECO:0007669"/>
    <property type="project" value="UniProtKB-UniRule"/>
</dbReference>
<dbReference type="OrthoDB" id="9804720at2"/>
<dbReference type="STRING" id="459349.CLOAM1602"/>
<keyword evidence="7 9" id="KW-0687">Ribonucleoprotein</keyword>
<dbReference type="AlphaFoldDB" id="B0VJR2"/>
<dbReference type="InterPro" id="IPR004780">
    <property type="entry name" value="SRP"/>
</dbReference>
<feature type="binding site" evidence="9">
    <location>
        <begin position="246"/>
        <end position="249"/>
    </location>
    <ligand>
        <name>GTP</name>
        <dbReference type="ChEBI" id="CHEBI:37565"/>
    </ligand>
</feature>
<dbReference type="PANTHER" id="PTHR11564">
    <property type="entry name" value="SIGNAL RECOGNITION PARTICLE 54K PROTEIN SRP54"/>
    <property type="match status" value="1"/>
</dbReference>
<dbReference type="KEGG" id="caci:CLOAM1602"/>
<dbReference type="InterPro" id="IPR003593">
    <property type="entry name" value="AAA+_ATPase"/>
</dbReference>
<dbReference type="eggNOG" id="COG0541">
    <property type="taxonomic scope" value="Bacteria"/>
</dbReference>
<dbReference type="PANTHER" id="PTHR11564:SF5">
    <property type="entry name" value="SIGNAL RECOGNITION PARTICLE SUBUNIT SRP54"/>
    <property type="match status" value="1"/>
</dbReference>
<feature type="binding site" evidence="9">
    <location>
        <begin position="188"/>
        <end position="192"/>
    </location>
    <ligand>
        <name>GTP</name>
        <dbReference type="ChEBI" id="CHEBI:37565"/>
    </ligand>
</feature>